<sequence length="103" mass="10426">MEDPIAALDLITLSAFVGPALDGFFAPTVPGGPMAGLALGGLVSLLFPLAMVVLGVVIAVAVVRTRRATERIEARLEALERASGRASTTAGGTTGTRPADPAR</sequence>
<comment type="caution">
    <text evidence="3">The sequence shown here is derived from an EMBL/GenBank/DDBJ whole genome shotgun (WGS) entry which is preliminary data.</text>
</comment>
<dbReference type="RefSeq" id="WP_086518396.1">
    <property type="nucleotide sequence ID" value="NZ_MDJY01000060.1"/>
</dbReference>
<feature type="region of interest" description="Disordered" evidence="1">
    <location>
        <begin position="81"/>
        <end position="103"/>
    </location>
</feature>
<feature type="transmembrane region" description="Helical" evidence="2">
    <location>
        <begin position="7"/>
        <end position="26"/>
    </location>
</feature>
<proteinExistence type="predicted"/>
<evidence type="ECO:0000256" key="1">
    <source>
        <dbReference type="SAM" id="MobiDB-lite"/>
    </source>
</evidence>
<reference evidence="3 4" key="1">
    <citation type="submission" date="2016-08" db="EMBL/GenBank/DDBJ databases">
        <title>Genome sequence of Clavibacter michiganensis spp strain CFBP8017.</title>
        <authorList>
            <person name="Thapa S.P."/>
            <person name="Coaker G."/>
            <person name="Jacques M.-A."/>
        </authorList>
    </citation>
    <scope>NUCLEOTIDE SEQUENCE [LARGE SCALE GENOMIC DNA]</scope>
    <source>
        <strain evidence="3">CFBP8017</strain>
    </source>
</reference>
<dbReference type="AlphaFoldDB" id="A0A251Y424"/>
<feature type="compositionally biased region" description="Low complexity" evidence="1">
    <location>
        <begin position="84"/>
        <end position="97"/>
    </location>
</feature>
<dbReference type="Proteomes" id="UP000195011">
    <property type="component" value="Unassembled WGS sequence"/>
</dbReference>
<protein>
    <submittedName>
        <fullName evidence="3">Uncharacterized protein</fullName>
    </submittedName>
</protein>
<evidence type="ECO:0000313" key="4">
    <source>
        <dbReference type="Proteomes" id="UP000195011"/>
    </source>
</evidence>
<keyword evidence="2" id="KW-0472">Membrane</keyword>
<keyword evidence="2" id="KW-0812">Transmembrane</keyword>
<evidence type="ECO:0000313" key="3">
    <source>
        <dbReference type="EMBL" id="OUE19026.1"/>
    </source>
</evidence>
<gene>
    <name evidence="3" type="ORF">BFL36_13360</name>
</gene>
<organism evidence="3 4">
    <name type="scientific">Clavibacter michiganensis</name>
    <dbReference type="NCBI Taxonomy" id="28447"/>
    <lineage>
        <taxon>Bacteria</taxon>
        <taxon>Bacillati</taxon>
        <taxon>Actinomycetota</taxon>
        <taxon>Actinomycetes</taxon>
        <taxon>Micrococcales</taxon>
        <taxon>Microbacteriaceae</taxon>
        <taxon>Clavibacter</taxon>
    </lineage>
</organism>
<name>A0A251Y424_9MICO</name>
<keyword evidence="2" id="KW-1133">Transmembrane helix</keyword>
<feature type="transmembrane region" description="Helical" evidence="2">
    <location>
        <begin position="38"/>
        <end position="63"/>
    </location>
</feature>
<evidence type="ECO:0000256" key="2">
    <source>
        <dbReference type="SAM" id="Phobius"/>
    </source>
</evidence>
<dbReference type="EMBL" id="MDJY01000060">
    <property type="protein sequence ID" value="OUE19026.1"/>
    <property type="molecule type" value="Genomic_DNA"/>
</dbReference>
<accession>A0A251Y424</accession>